<name>A0A2P2L234_RHIMU</name>
<reference evidence="1" key="1">
    <citation type="submission" date="2018-02" db="EMBL/GenBank/DDBJ databases">
        <title>Rhizophora mucronata_Transcriptome.</title>
        <authorList>
            <person name="Meera S.P."/>
            <person name="Sreeshan A."/>
            <person name="Augustine A."/>
        </authorList>
    </citation>
    <scope>NUCLEOTIDE SEQUENCE</scope>
    <source>
        <tissue evidence="1">Leaf</tissue>
    </source>
</reference>
<proteinExistence type="predicted"/>
<dbReference type="GO" id="GO:0051213">
    <property type="term" value="F:dioxygenase activity"/>
    <property type="evidence" value="ECO:0007669"/>
    <property type="project" value="UniProtKB-KW"/>
</dbReference>
<organism evidence="1">
    <name type="scientific">Rhizophora mucronata</name>
    <name type="common">Asiatic mangrove</name>
    <dbReference type="NCBI Taxonomy" id="61149"/>
    <lineage>
        <taxon>Eukaryota</taxon>
        <taxon>Viridiplantae</taxon>
        <taxon>Streptophyta</taxon>
        <taxon>Embryophyta</taxon>
        <taxon>Tracheophyta</taxon>
        <taxon>Spermatophyta</taxon>
        <taxon>Magnoliopsida</taxon>
        <taxon>eudicotyledons</taxon>
        <taxon>Gunneridae</taxon>
        <taxon>Pentapetalae</taxon>
        <taxon>rosids</taxon>
        <taxon>fabids</taxon>
        <taxon>Malpighiales</taxon>
        <taxon>Rhizophoraceae</taxon>
        <taxon>Rhizophora</taxon>
    </lineage>
</organism>
<dbReference type="AlphaFoldDB" id="A0A2P2L234"/>
<protein>
    <submittedName>
        <fullName evidence="1">Putative 2-oxoglutarate-dependent dioxygenase At3g49630 isoform X1</fullName>
    </submittedName>
</protein>
<sequence length="39" mass="4293">MAIRCGAKAAFEKLKFDVGGINSNRRVYPRTVGSNKSHI</sequence>
<accession>A0A2P2L234</accession>
<keyword evidence="1" id="KW-0560">Oxidoreductase</keyword>
<dbReference type="EMBL" id="GGEC01031565">
    <property type="protein sequence ID" value="MBX12049.1"/>
    <property type="molecule type" value="Transcribed_RNA"/>
</dbReference>
<keyword evidence="1" id="KW-0223">Dioxygenase</keyword>
<evidence type="ECO:0000313" key="1">
    <source>
        <dbReference type="EMBL" id="MBX12049.1"/>
    </source>
</evidence>